<dbReference type="InterPro" id="IPR042523">
    <property type="entry name" value="Atg7_N_2"/>
</dbReference>
<evidence type="ECO:0000256" key="11">
    <source>
        <dbReference type="SAM" id="MobiDB-lite"/>
    </source>
</evidence>
<keyword evidence="6" id="KW-0072">Autophagy</keyword>
<dbReference type="GO" id="GO:0015031">
    <property type="term" value="P:protein transport"/>
    <property type="evidence" value="ECO:0007669"/>
    <property type="project" value="UniProtKB-KW"/>
</dbReference>
<evidence type="ECO:0000256" key="5">
    <source>
        <dbReference type="ARBA" id="ARBA00022927"/>
    </source>
</evidence>
<feature type="region of interest" description="Disordered" evidence="11">
    <location>
        <begin position="148"/>
        <end position="176"/>
    </location>
</feature>
<evidence type="ECO:0000256" key="7">
    <source>
        <dbReference type="ARBA" id="ARBA00024930"/>
    </source>
</evidence>
<dbReference type="Gene3D" id="3.40.140.70">
    <property type="entry name" value="Ubiquitin-like modifier-activating enzyme ATG7 N-terminal domain"/>
    <property type="match status" value="1"/>
</dbReference>
<evidence type="ECO:0000256" key="2">
    <source>
        <dbReference type="ARBA" id="ARBA00017647"/>
    </source>
</evidence>
<evidence type="ECO:0000256" key="4">
    <source>
        <dbReference type="ARBA" id="ARBA00022448"/>
    </source>
</evidence>
<name>A0A3A2Z8P7_9EURO</name>
<proteinExistence type="inferred from homology"/>
<comment type="similarity">
    <text evidence="1">Belongs to the ATG7 family.</text>
</comment>
<evidence type="ECO:0000259" key="12">
    <source>
        <dbReference type="Pfam" id="PF16420"/>
    </source>
</evidence>
<evidence type="ECO:0000256" key="9">
    <source>
        <dbReference type="ARBA" id="ARBA00030242"/>
    </source>
</evidence>
<feature type="domain" description="Ubiquitin-like modifier-activating enzyme Atg7 N-terminal" evidence="12">
    <location>
        <begin position="1"/>
        <end position="360"/>
    </location>
</feature>
<dbReference type="AlphaFoldDB" id="A0A3A2Z8P7"/>
<organism evidence="13 14">
    <name type="scientific">Aspergillus sclerotialis</name>
    <dbReference type="NCBI Taxonomy" id="2070753"/>
    <lineage>
        <taxon>Eukaryota</taxon>
        <taxon>Fungi</taxon>
        <taxon>Dikarya</taxon>
        <taxon>Ascomycota</taxon>
        <taxon>Pezizomycotina</taxon>
        <taxon>Eurotiomycetes</taxon>
        <taxon>Eurotiomycetidae</taxon>
        <taxon>Eurotiales</taxon>
        <taxon>Aspergillaceae</taxon>
        <taxon>Aspergillus</taxon>
        <taxon>Aspergillus subgen. Polypaecilum</taxon>
    </lineage>
</organism>
<protein>
    <recommendedName>
        <fullName evidence="2">Ubiquitin-like modifier-activating enzyme ATG7</fullName>
    </recommendedName>
    <alternativeName>
        <fullName evidence="8 10">ATG12-activating enzyme E1 ATG7</fullName>
    </alternativeName>
    <alternativeName>
        <fullName evidence="9">Autophagy-related protein 7</fullName>
    </alternativeName>
    <alternativeName>
        <fullName evidence="3">Ubiquitin-like modifier-activating enzyme atg7</fullName>
    </alternativeName>
</protein>
<gene>
    <name evidence="13" type="ORF">PHISCL_08183</name>
</gene>
<dbReference type="InterPro" id="IPR032197">
    <property type="entry name" value="Atg7_N"/>
</dbReference>
<dbReference type="STRING" id="2070753.A0A3A2Z8P7"/>
<dbReference type="Gene3D" id="3.40.140.100">
    <property type="entry name" value="Ubiquitin-like modifier-activating enzyme ATG7 C-terminal domain"/>
    <property type="match status" value="1"/>
</dbReference>
<evidence type="ECO:0000256" key="8">
    <source>
        <dbReference type="ARBA" id="ARBA00029897"/>
    </source>
</evidence>
<accession>A0A3A2Z8P7</accession>
<evidence type="ECO:0000256" key="3">
    <source>
        <dbReference type="ARBA" id="ARBA00018730"/>
    </source>
</evidence>
<sequence length="368" mass="41424">MQYTPFASAVELPFYTALASRKINHDKLDDSPHHILGLYEIRPTDPPNVSCRVQVHGNALTNDKAPTGYYRAEGTIRNVNTIEEYRSIDKAKLLEQAGKTIWDAISDGSIYSCPSRLASFIVLSFADLKKFRFHCWFAFPALHSAPSWTPQDPDKQGTPSFNQHDDHNTSGGRNLSDIENSTLVDAVQAWNQTIDEHQRGFFLARKFRGGQHGAGTVQAANRMSSHASSETVPSVEPGFSWEIARLSAYEDGFFDGVPFADCYVCFADPSNYDHAPGWILRNLLVLVKRRWRLDTIQILRYRGVQSKHGHGRSKMITLASKPQVFTAPRDEHEPVPKVTGWERNPAGKLAGRVVNLTEYLDPKRYSHL</sequence>
<evidence type="ECO:0000256" key="10">
    <source>
        <dbReference type="ARBA" id="ARBA00032823"/>
    </source>
</evidence>
<evidence type="ECO:0000256" key="1">
    <source>
        <dbReference type="ARBA" id="ARBA00010931"/>
    </source>
</evidence>
<dbReference type="FunFam" id="3.40.140.70:FF:000001">
    <property type="entry name" value="Ubiquitin-like modifier-activating enzyme atg7"/>
    <property type="match status" value="1"/>
</dbReference>
<comment type="function">
    <text evidence="7">E1-like activating enzyme involved in the 2 ubiquitin-like systems required for cytoplasm to vacuole transport (Cvt) and autophagy. Activates ATG12 for its conjugation with ATG5 and ATG8 for its conjugation with phosphatidylethanolamine. Both systems are needed for the ATG8 association to Cvt vesicles and autophagosomes membranes. Autophagy is essential for maintenance of amino acid levels and protein synthesis under nitrogen starvation. Required for selective autophagic degradation of the nucleus (nucleophagy) as well as for mitophagy which contributes to regulate mitochondrial quantity and quality by eliminating the mitochondria to a basal level to fulfill cellular energy requirements and preventing excess ROS production. Plays a role in the regulation of filamentous growth and chronological longevity.</text>
</comment>
<dbReference type="Pfam" id="PF16420">
    <property type="entry name" value="ATG7_N"/>
    <property type="match status" value="1"/>
</dbReference>
<reference evidence="14" key="1">
    <citation type="submission" date="2017-02" db="EMBL/GenBank/DDBJ databases">
        <authorList>
            <person name="Tafer H."/>
            <person name="Lopandic K."/>
        </authorList>
    </citation>
    <scope>NUCLEOTIDE SEQUENCE [LARGE SCALE GENOMIC DNA]</scope>
    <source>
        <strain evidence="14">CBS 366.77</strain>
    </source>
</reference>
<evidence type="ECO:0000313" key="13">
    <source>
        <dbReference type="EMBL" id="RJE19479.1"/>
    </source>
</evidence>
<keyword evidence="14" id="KW-1185">Reference proteome</keyword>
<evidence type="ECO:0000313" key="14">
    <source>
        <dbReference type="Proteomes" id="UP000266188"/>
    </source>
</evidence>
<dbReference type="GO" id="GO:0006914">
    <property type="term" value="P:autophagy"/>
    <property type="evidence" value="ECO:0007669"/>
    <property type="project" value="UniProtKB-KW"/>
</dbReference>
<dbReference type="InterPro" id="IPR042522">
    <property type="entry name" value="Atg7_N_1"/>
</dbReference>
<comment type="caution">
    <text evidence="13">The sequence shown here is derived from an EMBL/GenBank/DDBJ whole genome shotgun (WGS) entry which is preliminary data.</text>
</comment>
<evidence type="ECO:0000256" key="6">
    <source>
        <dbReference type="ARBA" id="ARBA00023006"/>
    </source>
</evidence>
<keyword evidence="5" id="KW-0653">Protein transport</keyword>
<dbReference type="Proteomes" id="UP000266188">
    <property type="component" value="Unassembled WGS sequence"/>
</dbReference>
<keyword evidence="4" id="KW-0813">Transport</keyword>
<dbReference type="OrthoDB" id="338614at2759"/>
<dbReference type="EMBL" id="MVGC01000401">
    <property type="protein sequence ID" value="RJE19479.1"/>
    <property type="molecule type" value="Genomic_DNA"/>
</dbReference>